<dbReference type="RefSeq" id="WP_151623333.1">
    <property type="nucleotide sequence ID" value="NZ_CP043028.1"/>
</dbReference>
<dbReference type="AlphaFoldDB" id="A0A5P6VUG3"/>
<dbReference type="KEGG" id="pxv:FXF36_08400"/>
<dbReference type="InterPro" id="IPR036390">
    <property type="entry name" value="WH_DNA-bd_sf"/>
</dbReference>
<dbReference type="EMBL" id="CP043028">
    <property type="protein sequence ID" value="QFJ54874.1"/>
    <property type="molecule type" value="Genomic_DNA"/>
</dbReference>
<protein>
    <submittedName>
        <fullName evidence="1">Uncharacterized protein</fullName>
    </submittedName>
</protein>
<evidence type="ECO:0000313" key="1">
    <source>
        <dbReference type="EMBL" id="QFJ54874.1"/>
    </source>
</evidence>
<accession>A0A5P6VUG3</accession>
<dbReference type="OrthoDB" id="2049156at2"/>
<sequence>MSSPELSCIYEMNMFQEDKELNEDILSGRAFDVLLTLLDSKQTSENISRRLKMPNFSTQMYLNRLVLAGIVTEKKTQLTNGLLEKEYSLVSKDLSIINDLSKSKSSKQCENELTAHHFAVMTKQAIKCAGTHKNKPYQIGSYFMKVKLEDMEAFKHEIDALFDKFRALEDTEQTQTYSLFTVMAPYEEGGELSE</sequence>
<dbReference type="Proteomes" id="UP000327030">
    <property type="component" value="Chromosome 1"/>
</dbReference>
<dbReference type="SUPFAM" id="SSF46785">
    <property type="entry name" value="Winged helix' DNA-binding domain"/>
    <property type="match status" value="1"/>
</dbReference>
<proteinExistence type="predicted"/>
<name>A0A5P6VUG3_PSEXY</name>
<evidence type="ECO:0000313" key="2">
    <source>
        <dbReference type="Proteomes" id="UP000327030"/>
    </source>
</evidence>
<organism evidence="1 2">
    <name type="scientific">Pseudobutyrivibrio xylanivorans</name>
    <dbReference type="NCBI Taxonomy" id="185007"/>
    <lineage>
        <taxon>Bacteria</taxon>
        <taxon>Bacillati</taxon>
        <taxon>Bacillota</taxon>
        <taxon>Clostridia</taxon>
        <taxon>Lachnospirales</taxon>
        <taxon>Lachnospiraceae</taxon>
        <taxon>Pseudobutyrivibrio</taxon>
    </lineage>
</organism>
<gene>
    <name evidence="1" type="ORF">FXF36_08400</name>
</gene>
<reference evidence="2" key="1">
    <citation type="submission" date="2019-08" db="EMBL/GenBank/DDBJ databases">
        <title>Complete Genome Sequence of the Polysaccharide-Degrading Rumen Bacterium Pseudobutyrivibrio xylanivorans MA3014.</title>
        <authorList>
            <person name="Palevich N."/>
            <person name="Maclean P.H."/>
            <person name="Kelly W.J."/>
            <person name="Leahy S.C."/>
            <person name="Rakonjac J."/>
            <person name="Attwood G.T."/>
        </authorList>
    </citation>
    <scope>NUCLEOTIDE SEQUENCE [LARGE SCALE GENOMIC DNA]</scope>
    <source>
        <strain evidence="2">MA3014</strain>
    </source>
</reference>